<dbReference type="VEuPathDB" id="FungiDB:SCHCODRAFT_085873"/>
<evidence type="ECO:0000256" key="12">
    <source>
        <dbReference type="SAM" id="SignalP"/>
    </source>
</evidence>
<dbReference type="GO" id="GO:0048288">
    <property type="term" value="P:nuclear membrane fusion involved in karyogamy"/>
    <property type="evidence" value="ECO:0007669"/>
    <property type="project" value="UniProtKB-UniRule"/>
</dbReference>
<evidence type="ECO:0000256" key="11">
    <source>
        <dbReference type="RuleBase" id="RU368082"/>
    </source>
</evidence>
<evidence type="ECO:0000256" key="10">
    <source>
        <dbReference type="ARBA" id="ARBA00023242"/>
    </source>
</evidence>
<dbReference type="GO" id="GO:0005789">
    <property type="term" value="C:endoplasmic reticulum membrane"/>
    <property type="evidence" value="ECO:0007669"/>
    <property type="project" value="UniProtKB-SubCell"/>
</dbReference>
<dbReference type="EMBL" id="GL377310">
    <property type="protein sequence ID" value="EFI93754.1"/>
    <property type="molecule type" value="Genomic_DNA"/>
</dbReference>
<evidence type="ECO:0000256" key="5">
    <source>
        <dbReference type="ARBA" id="ARBA00022729"/>
    </source>
</evidence>
<dbReference type="OrthoDB" id="5311848at2759"/>
<dbReference type="Proteomes" id="UP000007431">
    <property type="component" value="Unassembled WGS sequence"/>
</dbReference>
<organism evidence="14">
    <name type="scientific">Schizophyllum commune (strain H4-8 / FGSC 9210)</name>
    <name type="common">Split gill fungus</name>
    <dbReference type="NCBI Taxonomy" id="578458"/>
    <lineage>
        <taxon>Eukaryota</taxon>
        <taxon>Fungi</taxon>
        <taxon>Dikarya</taxon>
        <taxon>Basidiomycota</taxon>
        <taxon>Agaricomycotina</taxon>
        <taxon>Agaricomycetes</taxon>
        <taxon>Agaricomycetidae</taxon>
        <taxon>Agaricales</taxon>
        <taxon>Schizophyllaceae</taxon>
        <taxon>Schizophyllum</taxon>
    </lineage>
</organism>
<keyword evidence="8" id="KW-0472">Membrane</keyword>
<evidence type="ECO:0000313" key="14">
    <source>
        <dbReference type="Proteomes" id="UP000007431"/>
    </source>
</evidence>
<evidence type="ECO:0000313" key="13">
    <source>
        <dbReference type="EMBL" id="EFI93754.1"/>
    </source>
</evidence>
<protein>
    <recommendedName>
        <fullName evidence="15">Secreted protein</fullName>
    </recommendedName>
</protein>
<dbReference type="OMA" id="RPDCFKR"/>
<dbReference type="GO" id="GO:0000742">
    <property type="term" value="P:karyogamy involved in conjugation with cellular fusion"/>
    <property type="evidence" value="ECO:0007669"/>
    <property type="project" value="UniProtKB-UniRule"/>
</dbReference>
<evidence type="ECO:0000256" key="7">
    <source>
        <dbReference type="ARBA" id="ARBA00022989"/>
    </source>
</evidence>
<keyword evidence="10 11" id="KW-0539">Nucleus</keyword>
<keyword evidence="9" id="KW-0325">Glycoprotein</keyword>
<dbReference type="InParanoid" id="D8QDX1"/>
<comment type="function">
    <text evidence="1 11">Required for nuclear membrane fusion during karyogamy.</text>
</comment>
<keyword evidence="5 11" id="KW-0732">Signal</keyword>
<dbReference type="AlphaFoldDB" id="D8QDX1"/>
<evidence type="ECO:0000256" key="9">
    <source>
        <dbReference type="ARBA" id="ARBA00023180"/>
    </source>
</evidence>
<feature type="signal peptide" evidence="12">
    <location>
        <begin position="1"/>
        <end position="16"/>
    </location>
</feature>
<dbReference type="GO" id="GO:0031965">
    <property type="term" value="C:nuclear membrane"/>
    <property type="evidence" value="ECO:0007669"/>
    <property type="project" value="UniProtKB-SubCell"/>
</dbReference>
<evidence type="ECO:0000256" key="4">
    <source>
        <dbReference type="ARBA" id="ARBA00022692"/>
    </source>
</evidence>
<keyword evidence="3 11" id="KW-0415">Karyogamy</keyword>
<comment type="subcellular location">
    <subcellularLocation>
        <location evidence="11">Endoplasmic reticulum membrane</location>
    </subcellularLocation>
    <subcellularLocation>
        <location evidence="11">Nucleus membrane</location>
    </subcellularLocation>
</comment>
<evidence type="ECO:0000256" key="8">
    <source>
        <dbReference type="ARBA" id="ARBA00023136"/>
    </source>
</evidence>
<dbReference type="InterPro" id="IPR007292">
    <property type="entry name" value="Nuclear_fusion_Kar5"/>
</dbReference>
<accession>D8QDX1</accession>
<comment type="similarity">
    <text evidence="2 11">Belongs to the KAR5 family.</text>
</comment>
<dbReference type="PANTHER" id="PTHR28012">
    <property type="entry name" value="NUCLEAR FUSION PROTEIN KAR5"/>
    <property type="match status" value="1"/>
</dbReference>
<dbReference type="RefSeq" id="XP_003028657.1">
    <property type="nucleotide sequence ID" value="XM_003028611.1"/>
</dbReference>
<evidence type="ECO:0000256" key="6">
    <source>
        <dbReference type="ARBA" id="ARBA00022824"/>
    </source>
</evidence>
<name>D8QDX1_SCHCM</name>
<dbReference type="GeneID" id="9590456"/>
<dbReference type="HOGENOM" id="CLU_1171208_0_0_1"/>
<dbReference type="PANTHER" id="PTHR28012:SF1">
    <property type="entry name" value="NUCLEAR FUSION PROTEIN KAR5"/>
    <property type="match status" value="1"/>
</dbReference>
<reference evidence="13 14" key="1">
    <citation type="journal article" date="2010" name="Nat. Biotechnol.">
        <title>Genome sequence of the model mushroom Schizophyllum commune.</title>
        <authorList>
            <person name="Ohm R.A."/>
            <person name="de Jong J.F."/>
            <person name="Lugones L.G."/>
            <person name="Aerts A."/>
            <person name="Kothe E."/>
            <person name="Stajich J.E."/>
            <person name="de Vries R.P."/>
            <person name="Record E."/>
            <person name="Levasseur A."/>
            <person name="Baker S.E."/>
            <person name="Bartholomew K.A."/>
            <person name="Coutinho P.M."/>
            <person name="Erdmann S."/>
            <person name="Fowler T.J."/>
            <person name="Gathman A.C."/>
            <person name="Lombard V."/>
            <person name="Henrissat B."/>
            <person name="Knabe N."/>
            <person name="Kuees U."/>
            <person name="Lilly W.W."/>
            <person name="Lindquist E."/>
            <person name="Lucas S."/>
            <person name="Magnuson J.K."/>
            <person name="Piumi F."/>
            <person name="Raudaskoski M."/>
            <person name="Salamov A."/>
            <person name="Schmutz J."/>
            <person name="Schwarze F.W.M.R."/>
            <person name="vanKuyk P.A."/>
            <person name="Horton J.S."/>
            <person name="Grigoriev I.V."/>
            <person name="Woesten H.A.B."/>
        </authorList>
    </citation>
    <scope>NUCLEOTIDE SEQUENCE [LARGE SCALE GENOMIC DNA]</scope>
    <source>
        <strain evidence="14">H4-8 / FGSC 9210</strain>
    </source>
</reference>
<keyword evidence="14" id="KW-1185">Reference proteome</keyword>
<keyword evidence="6 11" id="KW-0256">Endoplasmic reticulum</keyword>
<keyword evidence="7" id="KW-1133">Transmembrane helix</keyword>
<dbReference type="eggNOG" id="ENOG502S7TG">
    <property type="taxonomic scope" value="Eukaryota"/>
</dbReference>
<evidence type="ECO:0000256" key="2">
    <source>
        <dbReference type="ARBA" id="ARBA00010473"/>
    </source>
</evidence>
<feature type="chain" id="PRO_5003120852" description="Secreted protein" evidence="12">
    <location>
        <begin position="17"/>
        <end position="237"/>
    </location>
</feature>
<evidence type="ECO:0000256" key="1">
    <source>
        <dbReference type="ARBA" id="ARBA00003389"/>
    </source>
</evidence>
<keyword evidence="4" id="KW-0812">Transmembrane</keyword>
<sequence>MRSSVVALILPFIVDARFWPGRRVDTQGQQLRSSAYTGASDAEIALVSTYQGALDAYARRPDCFKDSAALINARCEELDSREDERVRAAISMTLCELATAKHYTPPLECAPFVPGTDGLTSDGAAGECVNALSRSAQYWSSYSGYLREIPQLCFAYRRWHDIDTAKEIYRNATLRELDVLKTMDVRGAQQAQALAQLNGQLEGMRTALSDLDTLAEGLQQLPQIWERQMGQSFRLAT</sequence>
<dbReference type="KEGG" id="scm:SCHCO_085873"/>
<gene>
    <name evidence="13" type="ORF">SCHCODRAFT_85873</name>
</gene>
<proteinExistence type="inferred from homology"/>
<evidence type="ECO:0000256" key="3">
    <source>
        <dbReference type="ARBA" id="ARBA00022459"/>
    </source>
</evidence>
<dbReference type="Pfam" id="PF04163">
    <property type="entry name" value="Tht1"/>
    <property type="match status" value="1"/>
</dbReference>
<evidence type="ECO:0008006" key="15">
    <source>
        <dbReference type="Google" id="ProtNLM"/>
    </source>
</evidence>